<dbReference type="RefSeq" id="WP_007693390.1">
    <property type="nucleotide sequence ID" value="NZ_AJRK01000017.1"/>
</dbReference>
<comment type="caution">
    <text evidence="2">The sequence shown here is derived from an EMBL/GenBank/DDBJ whole genome shotgun (WGS) entry which is preliminary data.</text>
</comment>
<feature type="transmembrane region" description="Helical" evidence="1">
    <location>
        <begin position="21"/>
        <end position="43"/>
    </location>
</feature>
<keyword evidence="1" id="KW-0472">Membrane</keyword>
<evidence type="ECO:0000313" key="2">
    <source>
        <dbReference type="EMBL" id="EMA38464.1"/>
    </source>
</evidence>
<feature type="transmembrane region" description="Helical" evidence="1">
    <location>
        <begin position="112"/>
        <end position="140"/>
    </location>
</feature>
<protein>
    <submittedName>
        <fullName evidence="2">Uncharacterized protein</fullName>
    </submittedName>
</protein>
<feature type="transmembrane region" description="Helical" evidence="1">
    <location>
        <begin position="55"/>
        <end position="74"/>
    </location>
</feature>
<keyword evidence="1" id="KW-0812">Transmembrane</keyword>
<dbReference type="AlphaFoldDB" id="M0M1J6"/>
<gene>
    <name evidence="2" type="ORF">C447_09927</name>
</gene>
<keyword evidence="3" id="KW-1185">Reference proteome</keyword>
<name>M0M1J6_9EURY</name>
<dbReference type="EMBL" id="AOMB01000030">
    <property type="protein sequence ID" value="EMA38464.1"/>
    <property type="molecule type" value="Genomic_DNA"/>
</dbReference>
<organism evidence="2 3">
    <name type="scientific">Halococcus hamelinensis 100A6</name>
    <dbReference type="NCBI Taxonomy" id="1132509"/>
    <lineage>
        <taxon>Archaea</taxon>
        <taxon>Methanobacteriati</taxon>
        <taxon>Methanobacteriota</taxon>
        <taxon>Stenosarchaea group</taxon>
        <taxon>Halobacteria</taxon>
        <taxon>Halobacteriales</taxon>
        <taxon>Halococcaceae</taxon>
        <taxon>Halococcus</taxon>
    </lineage>
</organism>
<evidence type="ECO:0000313" key="3">
    <source>
        <dbReference type="Proteomes" id="UP000011566"/>
    </source>
</evidence>
<accession>M0M1J6</accession>
<reference evidence="2 3" key="1">
    <citation type="journal article" date="2014" name="PLoS Genet.">
        <title>Phylogenetically driven sequencing of extremely halophilic archaea reveals strategies for static and dynamic osmo-response.</title>
        <authorList>
            <person name="Becker E.A."/>
            <person name="Seitzer P.M."/>
            <person name="Tritt A."/>
            <person name="Larsen D."/>
            <person name="Krusor M."/>
            <person name="Yao A.I."/>
            <person name="Wu D."/>
            <person name="Madern D."/>
            <person name="Eisen J.A."/>
            <person name="Darling A.E."/>
            <person name="Facciotti M.T."/>
        </authorList>
    </citation>
    <scope>NUCLEOTIDE SEQUENCE [LARGE SCALE GENOMIC DNA]</scope>
    <source>
        <strain evidence="2 3">100A6</strain>
    </source>
</reference>
<dbReference type="PATRIC" id="fig|1132509.6.peg.2240"/>
<evidence type="ECO:0000256" key="1">
    <source>
        <dbReference type="SAM" id="Phobius"/>
    </source>
</evidence>
<dbReference type="Proteomes" id="UP000011566">
    <property type="component" value="Unassembled WGS sequence"/>
</dbReference>
<proteinExistence type="predicted"/>
<sequence>MAFTIQEFVVGTGGLLSRIELFAGGLYVSLLMFHFFVILLMSARAGEVALPQSTEIVYLPIIAVTFILSCWLGFSTGGLLAALGVGVAPVLELMTIGLLLNAADLNDPDIALWYLALTFLAGGLLIALIGFVVGTGIQILGTL</sequence>
<keyword evidence="1" id="KW-1133">Transmembrane helix</keyword>
<feature type="transmembrane region" description="Helical" evidence="1">
    <location>
        <begin position="80"/>
        <end position="100"/>
    </location>
</feature>